<evidence type="ECO:0000259" key="1">
    <source>
        <dbReference type="PROSITE" id="PS51212"/>
    </source>
</evidence>
<dbReference type="AlphaFoldDB" id="A0A4S4MF07"/>
<dbReference type="OrthoDB" id="5985073at2759"/>
<comment type="caution">
    <text evidence="2">The sequence shown here is derived from an EMBL/GenBank/DDBJ whole genome shotgun (WGS) entry which is preliminary data.</text>
</comment>
<dbReference type="InterPro" id="IPR002889">
    <property type="entry name" value="WSC_carb-bd"/>
</dbReference>
<dbReference type="Pfam" id="PF01822">
    <property type="entry name" value="WSC"/>
    <property type="match status" value="1"/>
</dbReference>
<accession>A0A4S4MF07</accession>
<keyword evidence="3" id="KW-1185">Reference proteome</keyword>
<feature type="domain" description="WSC" evidence="1">
    <location>
        <begin position="36"/>
        <end position="132"/>
    </location>
</feature>
<reference evidence="2 3" key="1">
    <citation type="submission" date="2019-02" db="EMBL/GenBank/DDBJ databases">
        <title>Genome sequencing of the rare red list fungi Antrodiella citrinella (Flaviporus citrinellus).</title>
        <authorList>
            <person name="Buettner E."/>
            <person name="Kellner H."/>
        </authorList>
    </citation>
    <scope>NUCLEOTIDE SEQUENCE [LARGE SCALE GENOMIC DNA]</scope>
    <source>
        <strain evidence="2 3">DSM 108506</strain>
    </source>
</reference>
<dbReference type="SMART" id="SM00321">
    <property type="entry name" value="WSC"/>
    <property type="match status" value="1"/>
</dbReference>
<dbReference type="Proteomes" id="UP000308730">
    <property type="component" value="Unassembled WGS sequence"/>
</dbReference>
<name>A0A4S4MF07_9APHY</name>
<protein>
    <recommendedName>
        <fullName evidence="1">WSC domain-containing protein</fullName>
    </recommendedName>
</protein>
<gene>
    <name evidence="2" type="ORF">EUX98_g7909</name>
</gene>
<evidence type="ECO:0000313" key="2">
    <source>
        <dbReference type="EMBL" id="THH23271.1"/>
    </source>
</evidence>
<proteinExistence type="predicted"/>
<evidence type="ECO:0000313" key="3">
    <source>
        <dbReference type="Proteomes" id="UP000308730"/>
    </source>
</evidence>
<sequence length="133" mass="13411">MPCTRGGGTCGGPGLIEVFAGPDPPHAAQLPAGWSIFTAAPCAQDSAARMFTDTLIAGPELAATDTPAACVAFCIANEFTKAGVEGGDECYCGTEFRATPEALDPSECDLPCQGAPGTLCGGNFAIQLYTSST</sequence>
<dbReference type="PROSITE" id="PS51212">
    <property type="entry name" value="WSC"/>
    <property type="match status" value="1"/>
</dbReference>
<dbReference type="EMBL" id="SGPM01000371">
    <property type="protein sequence ID" value="THH23271.1"/>
    <property type="molecule type" value="Genomic_DNA"/>
</dbReference>
<organism evidence="2 3">
    <name type="scientific">Antrodiella citrinella</name>
    <dbReference type="NCBI Taxonomy" id="2447956"/>
    <lineage>
        <taxon>Eukaryota</taxon>
        <taxon>Fungi</taxon>
        <taxon>Dikarya</taxon>
        <taxon>Basidiomycota</taxon>
        <taxon>Agaricomycotina</taxon>
        <taxon>Agaricomycetes</taxon>
        <taxon>Polyporales</taxon>
        <taxon>Steccherinaceae</taxon>
        <taxon>Antrodiella</taxon>
    </lineage>
</organism>